<evidence type="ECO:0000256" key="1">
    <source>
        <dbReference type="SAM" id="SignalP"/>
    </source>
</evidence>
<dbReference type="InterPro" id="IPR014121">
    <property type="entry name" value="TraN_Ftype"/>
</dbReference>
<accession>A0ABU5I919</accession>
<dbReference type="Pfam" id="PF06986">
    <property type="entry name" value="F_T4SS_TraN"/>
    <property type="match status" value="2"/>
</dbReference>
<feature type="chain" id="PRO_5047259343" evidence="1">
    <location>
        <begin position="26"/>
        <end position="740"/>
    </location>
</feature>
<proteinExistence type="predicted"/>
<evidence type="ECO:0000313" key="2">
    <source>
        <dbReference type="EMBL" id="MDZ5455045.1"/>
    </source>
</evidence>
<name>A0ABU5I919_9BURK</name>
<dbReference type="Proteomes" id="UP001293718">
    <property type="component" value="Unassembled WGS sequence"/>
</dbReference>
<keyword evidence="1" id="KW-0732">Signal</keyword>
<feature type="signal peptide" evidence="1">
    <location>
        <begin position="1"/>
        <end position="25"/>
    </location>
</feature>
<evidence type="ECO:0000313" key="3">
    <source>
        <dbReference type="Proteomes" id="UP001293718"/>
    </source>
</evidence>
<keyword evidence="2" id="KW-0614">Plasmid</keyword>
<organism evidence="2 3">
    <name type="scientific">Azohydromonas lata</name>
    <dbReference type="NCBI Taxonomy" id="45677"/>
    <lineage>
        <taxon>Bacteria</taxon>
        <taxon>Pseudomonadati</taxon>
        <taxon>Pseudomonadota</taxon>
        <taxon>Betaproteobacteria</taxon>
        <taxon>Burkholderiales</taxon>
        <taxon>Sphaerotilaceae</taxon>
        <taxon>Azohydromonas</taxon>
    </lineage>
</organism>
<sequence length="740" mass="77434">MRRGVRALVWVLAATLALGRPVAFAQSPFNDGLAAGNAANSSARGTVNPANAAAVVPGYTATPPEAALAGRPTLGAEAQSRLAACAATPGDVNCQALRNAVNSANAPRPALSLGNPGVAGADQIARNPALGLGNLASYYSGCTTGSATTPARTEVRSCLRYEAGSPVGCSNRLSVAVERGSTCEPGSFFSSAAAGPYRVEAQCLPDRDNGQQHFRLTESGRFIAEFDLNTGNTSPMPTLVGNAGDVIGRLFFKGVFAASNGCVGGTCQVSIFVAPLVYGECSRFPNAFGCGDRYPFRRNGTNTGWETNPNYPPQLQRMGLVYQQPTTAHEEIDTWINSCLANASAGRCKVVSAPVCVDGPSTKTIDGVAVTRSCWEFRSTMDCGEGGVQDQCSALNSQSCRKIGAECQSRNAATGICEVYKESYSCDLPAQTVTTASNCPSDVFCLGGNCFNIASVADADFARAMTYMEAARHGGVYLDPARMEVFQGEAGSCRNRLFTNCCKKDNSGKGLTNQSAFGVGTKLVYDVLMKAENREFVYYGLKALLGSAGFSGSFTSYGITIAVNGTAIPAGSTVVYSSSAAAGQGVVIAFDPWSLALAVVVFVVLSMMSCNEEEGRMALQEGAGLCHEIGTYCSSCIRVFGKCVSCIERTTGKCCFNSMLARIINEQGRAQIGKGWGSAQSPECSGFTVEQLQALNFGAMDFSEFYASISPTMPDINALRSQNAGKVTSCYYGAGKCATP</sequence>
<keyword evidence="3" id="KW-1185">Reference proteome</keyword>
<geneLocation type="plasmid" evidence="2">
    <name>unnamed</name>
</geneLocation>
<gene>
    <name evidence="2" type="ORF">SM757_00520</name>
</gene>
<dbReference type="EMBL" id="JAXOJX010000001">
    <property type="protein sequence ID" value="MDZ5455045.1"/>
    <property type="molecule type" value="Genomic_DNA"/>
</dbReference>
<comment type="caution">
    <text evidence="2">The sequence shown here is derived from an EMBL/GenBank/DDBJ whole genome shotgun (WGS) entry which is preliminary data.</text>
</comment>
<reference evidence="2 3" key="1">
    <citation type="submission" date="2023-11" db="EMBL/GenBank/DDBJ databases">
        <title>Draft genome of Azohydromonas lata strain H1 (DSM1123), a polyhydroxyalkanoate producer.</title>
        <authorList>
            <person name="Traversa D."/>
            <person name="D'Addabbo P."/>
            <person name="Pazzani C."/>
            <person name="Manzari C."/>
            <person name="Chiara M."/>
            <person name="Scrascia M."/>
        </authorList>
    </citation>
    <scope>NUCLEOTIDE SEQUENCE [LARGE SCALE GENOMIC DNA]</scope>
    <source>
        <strain evidence="2 3">H1</strain>
        <plasmid evidence="2">unnamed</plasmid>
    </source>
</reference>
<dbReference type="RefSeq" id="WP_322464144.1">
    <property type="nucleotide sequence ID" value="NZ_JAXOJX010000001.1"/>
</dbReference>
<protein>
    <submittedName>
        <fullName evidence="2">Conjugal transfer protein TraN</fullName>
    </submittedName>
</protein>